<evidence type="ECO:0000256" key="3">
    <source>
        <dbReference type="SAM" id="Phobius"/>
    </source>
</evidence>
<accession>A0A8J3E3I0</accession>
<dbReference type="EMBL" id="BMJQ01000005">
    <property type="protein sequence ID" value="GGF16587.1"/>
    <property type="molecule type" value="Genomic_DNA"/>
</dbReference>
<gene>
    <name evidence="4" type="ORF">GCM10011611_22940</name>
</gene>
<feature type="transmembrane region" description="Helical" evidence="3">
    <location>
        <begin position="44"/>
        <end position="66"/>
    </location>
</feature>
<keyword evidence="5" id="KW-1185">Reference proteome</keyword>
<comment type="similarity">
    <text evidence="1">Belongs to the bacterial AtpI family.</text>
</comment>
<organism evidence="4 5">
    <name type="scientific">Aliidongia dinghuensis</name>
    <dbReference type="NCBI Taxonomy" id="1867774"/>
    <lineage>
        <taxon>Bacteria</taxon>
        <taxon>Pseudomonadati</taxon>
        <taxon>Pseudomonadota</taxon>
        <taxon>Alphaproteobacteria</taxon>
        <taxon>Rhodospirillales</taxon>
        <taxon>Dongiaceae</taxon>
        <taxon>Aliidongia</taxon>
    </lineage>
</organism>
<dbReference type="Proteomes" id="UP000646365">
    <property type="component" value="Unassembled WGS sequence"/>
</dbReference>
<comment type="function">
    <text evidence="1">A possible function for this protein is to guide the assembly of the membrane sector of the ATPase enzyme complex.</text>
</comment>
<evidence type="ECO:0000313" key="4">
    <source>
        <dbReference type="EMBL" id="GGF16587.1"/>
    </source>
</evidence>
<name>A0A8J3E3I0_9PROT</name>
<dbReference type="InterPro" id="IPR032820">
    <property type="entry name" value="ATPase_put"/>
</dbReference>
<dbReference type="RefSeq" id="WP_189045739.1">
    <property type="nucleotide sequence ID" value="NZ_BMJQ01000005.1"/>
</dbReference>
<comment type="caution">
    <text evidence="4">The sequence shown here is derived from an EMBL/GenBank/DDBJ whole genome shotgun (WGS) entry which is preliminary data.</text>
</comment>
<dbReference type="GO" id="GO:0045259">
    <property type="term" value="C:proton-transporting ATP synthase complex"/>
    <property type="evidence" value="ECO:0007669"/>
    <property type="project" value="UniProtKB-UniRule"/>
</dbReference>
<dbReference type="InterPro" id="IPR016989">
    <property type="entry name" value="Atp1_alphaprobac"/>
</dbReference>
<keyword evidence="1" id="KW-0406">Ion transport</keyword>
<keyword evidence="3" id="KW-1133">Transmembrane helix</keyword>
<dbReference type="GO" id="GO:1902600">
    <property type="term" value="P:proton transmembrane transport"/>
    <property type="evidence" value="ECO:0007669"/>
    <property type="project" value="UniProtKB-KW"/>
</dbReference>
<proteinExistence type="inferred from homology"/>
<reference evidence="4" key="2">
    <citation type="submission" date="2020-09" db="EMBL/GenBank/DDBJ databases">
        <authorList>
            <person name="Sun Q."/>
            <person name="Zhou Y."/>
        </authorList>
    </citation>
    <scope>NUCLEOTIDE SEQUENCE</scope>
    <source>
        <strain evidence="4">CGMCC 1.15725</strain>
    </source>
</reference>
<keyword evidence="1 3" id="KW-0472">Membrane</keyword>
<feature type="transmembrane region" description="Helical" evidence="3">
    <location>
        <begin position="75"/>
        <end position="96"/>
    </location>
</feature>
<feature type="region of interest" description="Disordered" evidence="2">
    <location>
        <begin position="1"/>
        <end position="39"/>
    </location>
</feature>
<evidence type="ECO:0000256" key="1">
    <source>
        <dbReference type="PIRNR" id="PIRNR032126"/>
    </source>
</evidence>
<dbReference type="PIRSF" id="PIRSF032126">
    <property type="entry name" value="F0F1_ATP_synthase_subunit_I"/>
    <property type="match status" value="1"/>
</dbReference>
<keyword evidence="1" id="KW-0375">Hydrogen ion transport</keyword>
<evidence type="ECO:0000313" key="5">
    <source>
        <dbReference type="Proteomes" id="UP000646365"/>
    </source>
</evidence>
<sequence>MPHSDKPDPLEGLAARIEQARSRRQARTEGSGPPDESSGRFLSVAMRIGVELVAALVVAMGAGWLLDRWLGTRPWLMIVFFFLGSAAGIMNVYRAVNGLGLGAGYRPPDDEGRE</sequence>
<dbReference type="AlphaFoldDB" id="A0A8J3E3I0"/>
<keyword evidence="1" id="KW-0813">Transport</keyword>
<evidence type="ECO:0000256" key="2">
    <source>
        <dbReference type="SAM" id="MobiDB-lite"/>
    </source>
</evidence>
<protein>
    <recommendedName>
        <fullName evidence="1">ATP synthase protein I</fullName>
    </recommendedName>
</protein>
<keyword evidence="3" id="KW-0812">Transmembrane</keyword>
<reference evidence="4" key="1">
    <citation type="journal article" date="2014" name="Int. J. Syst. Evol. Microbiol.">
        <title>Complete genome sequence of Corynebacterium casei LMG S-19264T (=DSM 44701T), isolated from a smear-ripened cheese.</title>
        <authorList>
            <consortium name="US DOE Joint Genome Institute (JGI-PGF)"/>
            <person name="Walter F."/>
            <person name="Albersmeier A."/>
            <person name="Kalinowski J."/>
            <person name="Ruckert C."/>
        </authorList>
    </citation>
    <scope>NUCLEOTIDE SEQUENCE</scope>
    <source>
        <strain evidence="4">CGMCC 1.15725</strain>
    </source>
</reference>
<dbReference type="Pfam" id="PF09527">
    <property type="entry name" value="ATPase_gene1"/>
    <property type="match status" value="1"/>
</dbReference>